<feature type="region of interest" description="Disordered" evidence="1">
    <location>
        <begin position="50"/>
        <end position="95"/>
    </location>
</feature>
<gene>
    <name evidence="2" type="ORF">IEQ34_026835</name>
</gene>
<evidence type="ECO:0000313" key="3">
    <source>
        <dbReference type="Proteomes" id="UP000775213"/>
    </source>
</evidence>
<comment type="caution">
    <text evidence="2">The sequence shown here is derived from an EMBL/GenBank/DDBJ whole genome shotgun (WGS) entry which is preliminary data.</text>
</comment>
<protein>
    <submittedName>
        <fullName evidence="2">Uncharacterized protein</fullName>
    </submittedName>
</protein>
<feature type="region of interest" description="Disordered" evidence="1">
    <location>
        <begin position="1"/>
        <end position="34"/>
    </location>
</feature>
<sequence length="95" mass="10725">MYKHQTFPFPYISPEKTKKLHPPPAIDSATRNHLSPRCCGRANIGAWRRSGREYRTSSSAASSSQRTASANQSFGLYPAAGSGCSRWPRRRMRWP</sequence>
<keyword evidence="3" id="KW-1185">Reference proteome</keyword>
<name>A0AAV7FLB8_DENCH</name>
<evidence type="ECO:0000256" key="1">
    <source>
        <dbReference type="SAM" id="MobiDB-lite"/>
    </source>
</evidence>
<dbReference type="Proteomes" id="UP000775213">
    <property type="component" value="Unassembled WGS sequence"/>
</dbReference>
<dbReference type="EMBL" id="JAGFBR010000794">
    <property type="protein sequence ID" value="KAH0434375.1"/>
    <property type="molecule type" value="Genomic_DNA"/>
</dbReference>
<feature type="compositionally biased region" description="Low complexity" evidence="1">
    <location>
        <begin position="56"/>
        <end position="73"/>
    </location>
</feature>
<reference evidence="2 3" key="1">
    <citation type="journal article" date="2021" name="Hortic Res">
        <title>Chromosome-scale assembly of the Dendrobium chrysotoxum genome enhances the understanding of orchid evolution.</title>
        <authorList>
            <person name="Zhang Y."/>
            <person name="Zhang G.Q."/>
            <person name="Zhang D."/>
            <person name="Liu X.D."/>
            <person name="Xu X.Y."/>
            <person name="Sun W.H."/>
            <person name="Yu X."/>
            <person name="Zhu X."/>
            <person name="Wang Z.W."/>
            <person name="Zhao X."/>
            <person name="Zhong W.Y."/>
            <person name="Chen H."/>
            <person name="Yin W.L."/>
            <person name="Huang T."/>
            <person name="Niu S.C."/>
            <person name="Liu Z.J."/>
        </authorList>
    </citation>
    <scope>NUCLEOTIDE SEQUENCE [LARGE SCALE GENOMIC DNA]</scope>
    <source>
        <strain evidence="2">Lindl</strain>
    </source>
</reference>
<dbReference type="AlphaFoldDB" id="A0AAV7FLB8"/>
<organism evidence="2 3">
    <name type="scientific">Dendrobium chrysotoxum</name>
    <name type="common">Orchid</name>
    <dbReference type="NCBI Taxonomy" id="161865"/>
    <lineage>
        <taxon>Eukaryota</taxon>
        <taxon>Viridiplantae</taxon>
        <taxon>Streptophyta</taxon>
        <taxon>Embryophyta</taxon>
        <taxon>Tracheophyta</taxon>
        <taxon>Spermatophyta</taxon>
        <taxon>Magnoliopsida</taxon>
        <taxon>Liliopsida</taxon>
        <taxon>Asparagales</taxon>
        <taxon>Orchidaceae</taxon>
        <taxon>Epidendroideae</taxon>
        <taxon>Malaxideae</taxon>
        <taxon>Dendrobiinae</taxon>
        <taxon>Dendrobium</taxon>
    </lineage>
</organism>
<accession>A0AAV7FLB8</accession>
<proteinExistence type="predicted"/>
<evidence type="ECO:0000313" key="2">
    <source>
        <dbReference type="EMBL" id="KAH0434375.1"/>
    </source>
</evidence>